<feature type="non-terminal residue" evidence="1">
    <location>
        <position position="60"/>
    </location>
</feature>
<name>A0A382IJR5_9ZZZZ</name>
<proteinExistence type="predicted"/>
<protein>
    <submittedName>
        <fullName evidence="1">Uncharacterized protein</fullName>
    </submittedName>
</protein>
<gene>
    <name evidence="1" type="ORF">METZ01_LOCUS251775</name>
</gene>
<evidence type="ECO:0000313" key="1">
    <source>
        <dbReference type="EMBL" id="SVB98921.1"/>
    </source>
</evidence>
<organism evidence="1">
    <name type="scientific">marine metagenome</name>
    <dbReference type="NCBI Taxonomy" id="408172"/>
    <lineage>
        <taxon>unclassified sequences</taxon>
        <taxon>metagenomes</taxon>
        <taxon>ecological metagenomes</taxon>
    </lineage>
</organism>
<sequence>MSQHFAILARPLANVAGVEQLVVISPVESAKGIYLLRSQVVTNRHFKAETSCFVTQKAMD</sequence>
<accession>A0A382IJR5</accession>
<dbReference type="EMBL" id="UINC01067341">
    <property type="protein sequence ID" value="SVB98921.1"/>
    <property type="molecule type" value="Genomic_DNA"/>
</dbReference>
<reference evidence="1" key="1">
    <citation type="submission" date="2018-05" db="EMBL/GenBank/DDBJ databases">
        <authorList>
            <person name="Lanie J.A."/>
            <person name="Ng W.-L."/>
            <person name="Kazmierczak K.M."/>
            <person name="Andrzejewski T.M."/>
            <person name="Davidsen T.M."/>
            <person name="Wayne K.J."/>
            <person name="Tettelin H."/>
            <person name="Glass J.I."/>
            <person name="Rusch D."/>
            <person name="Podicherti R."/>
            <person name="Tsui H.-C.T."/>
            <person name="Winkler M.E."/>
        </authorList>
    </citation>
    <scope>NUCLEOTIDE SEQUENCE</scope>
</reference>
<dbReference type="AlphaFoldDB" id="A0A382IJR5"/>